<reference evidence="2 3" key="1">
    <citation type="submission" date="2024-04" db="EMBL/GenBank/DDBJ databases">
        <title>Tritrichomonas musculus Genome.</title>
        <authorList>
            <person name="Alves-Ferreira E."/>
            <person name="Grigg M."/>
            <person name="Lorenzi H."/>
            <person name="Galac M."/>
        </authorList>
    </citation>
    <scope>NUCLEOTIDE SEQUENCE [LARGE SCALE GENOMIC DNA]</scope>
    <source>
        <strain evidence="2 3">EAF2021</strain>
    </source>
</reference>
<feature type="region of interest" description="Disordered" evidence="1">
    <location>
        <begin position="37"/>
        <end position="107"/>
    </location>
</feature>
<feature type="compositionally biased region" description="Acidic residues" evidence="1">
    <location>
        <begin position="37"/>
        <end position="69"/>
    </location>
</feature>
<sequence>MTVLTNYPDNQLVSEIRKYVLLQLDAPDDFEPITEQELEEVENFDPNEEIFSDSDEEEEEEEPSDEEEEVPIKVAPPPPKAQPPPKPKVGKLPPPKQRKPVKKIVKPSVRVAVHNVHNVPVSKKK</sequence>
<dbReference type="EMBL" id="JAPFFF010000018">
    <property type="protein sequence ID" value="KAK8860818.1"/>
    <property type="molecule type" value="Genomic_DNA"/>
</dbReference>
<feature type="compositionally biased region" description="Basic residues" evidence="1">
    <location>
        <begin position="96"/>
        <end position="105"/>
    </location>
</feature>
<accession>A0ABR2IDT4</accession>
<protein>
    <submittedName>
        <fullName evidence="2">Uncharacterized protein</fullName>
    </submittedName>
</protein>
<keyword evidence="3" id="KW-1185">Reference proteome</keyword>
<evidence type="ECO:0000313" key="2">
    <source>
        <dbReference type="EMBL" id="KAK8860818.1"/>
    </source>
</evidence>
<evidence type="ECO:0000256" key="1">
    <source>
        <dbReference type="SAM" id="MobiDB-lite"/>
    </source>
</evidence>
<evidence type="ECO:0000313" key="3">
    <source>
        <dbReference type="Proteomes" id="UP001470230"/>
    </source>
</evidence>
<dbReference type="Proteomes" id="UP001470230">
    <property type="component" value="Unassembled WGS sequence"/>
</dbReference>
<proteinExistence type="predicted"/>
<feature type="compositionally biased region" description="Pro residues" evidence="1">
    <location>
        <begin position="74"/>
        <end position="95"/>
    </location>
</feature>
<name>A0ABR2IDT4_9EUKA</name>
<gene>
    <name evidence="2" type="ORF">M9Y10_012509</name>
</gene>
<comment type="caution">
    <text evidence="2">The sequence shown here is derived from an EMBL/GenBank/DDBJ whole genome shotgun (WGS) entry which is preliminary data.</text>
</comment>
<organism evidence="2 3">
    <name type="scientific">Tritrichomonas musculus</name>
    <dbReference type="NCBI Taxonomy" id="1915356"/>
    <lineage>
        <taxon>Eukaryota</taxon>
        <taxon>Metamonada</taxon>
        <taxon>Parabasalia</taxon>
        <taxon>Tritrichomonadida</taxon>
        <taxon>Tritrichomonadidae</taxon>
        <taxon>Tritrichomonas</taxon>
    </lineage>
</organism>